<dbReference type="GO" id="GO:0000160">
    <property type="term" value="P:phosphorelay signal transduction system"/>
    <property type="evidence" value="ECO:0007669"/>
    <property type="project" value="UniProtKB-KW"/>
</dbReference>
<dbReference type="InterPro" id="IPR018060">
    <property type="entry name" value="HTH_AraC"/>
</dbReference>
<dbReference type="InterPro" id="IPR011006">
    <property type="entry name" value="CheY-like_superfamily"/>
</dbReference>
<evidence type="ECO:0000256" key="7">
    <source>
        <dbReference type="ARBA" id="ARBA00023163"/>
    </source>
</evidence>
<dbReference type="PANTHER" id="PTHR42713:SF3">
    <property type="entry name" value="TRANSCRIPTIONAL REGULATORY PROTEIN HPTR"/>
    <property type="match status" value="1"/>
</dbReference>
<reference evidence="11 12" key="1">
    <citation type="submission" date="2019-05" db="EMBL/GenBank/DDBJ databases">
        <authorList>
            <person name="Narsing Rao M.P."/>
            <person name="Li W.J."/>
        </authorList>
    </citation>
    <scope>NUCLEOTIDE SEQUENCE [LARGE SCALE GENOMIC DNA]</scope>
    <source>
        <strain evidence="11 12">SYSU_K30003</strain>
    </source>
</reference>
<keyword evidence="12" id="KW-1185">Reference proteome</keyword>
<dbReference type="InterPro" id="IPR001789">
    <property type="entry name" value="Sig_transdc_resp-reg_receiver"/>
</dbReference>
<proteinExistence type="predicted"/>
<dbReference type="PROSITE" id="PS01124">
    <property type="entry name" value="HTH_ARAC_FAMILY_2"/>
    <property type="match status" value="1"/>
</dbReference>
<comment type="caution">
    <text evidence="11">The sequence shown here is derived from an EMBL/GenBank/DDBJ whole genome shotgun (WGS) entry which is preliminary data.</text>
</comment>
<dbReference type="GO" id="GO:0043565">
    <property type="term" value="F:sequence-specific DNA binding"/>
    <property type="evidence" value="ECO:0007669"/>
    <property type="project" value="InterPro"/>
</dbReference>
<dbReference type="SUPFAM" id="SSF52172">
    <property type="entry name" value="CheY-like"/>
    <property type="match status" value="1"/>
</dbReference>
<organism evidence="11 12">
    <name type="scientific">Paenibacillus antri</name>
    <dbReference type="NCBI Taxonomy" id="2582848"/>
    <lineage>
        <taxon>Bacteria</taxon>
        <taxon>Bacillati</taxon>
        <taxon>Bacillota</taxon>
        <taxon>Bacilli</taxon>
        <taxon>Bacillales</taxon>
        <taxon>Paenibacillaceae</taxon>
        <taxon>Paenibacillus</taxon>
    </lineage>
</organism>
<feature type="domain" description="HTH araC/xylS-type" evidence="9">
    <location>
        <begin position="423"/>
        <end position="521"/>
    </location>
</feature>
<dbReference type="EMBL" id="VCIW01000025">
    <property type="protein sequence ID" value="TLS49042.1"/>
    <property type="molecule type" value="Genomic_DNA"/>
</dbReference>
<name>A0A5R9FYB9_9BACL</name>
<dbReference type="GO" id="GO:0005737">
    <property type="term" value="C:cytoplasm"/>
    <property type="evidence" value="ECO:0007669"/>
    <property type="project" value="UniProtKB-SubCell"/>
</dbReference>
<keyword evidence="7" id="KW-0804">Transcription</keyword>
<comment type="subcellular location">
    <subcellularLocation>
        <location evidence="1">Cytoplasm</location>
    </subcellularLocation>
</comment>
<dbReference type="InterPro" id="IPR041522">
    <property type="entry name" value="CdaR_GGDEF"/>
</dbReference>
<evidence type="ECO:0000256" key="5">
    <source>
        <dbReference type="ARBA" id="ARBA00023015"/>
    </source>
</evidence>
<evidence type="ECO:0000259" key="10">
    <source>
        <dbReference type="PROSITE" id="PS50110"/>
    </source>
</evidence>
<dbReference type="InterPro" id="IPR051552">
    <property type="entry name" value="HptR"/>
</dbReference>
<accession>A0A5R9FYB9</accession>
<dbReference type="Pfam" id="PF00072">
    <property type="entry name" value="Response_reg"/>
    <property type="match status" value="1"/>
</dbReference>
<sequence length="526" mass="60033">MHTVILVDDEVFVRIGLRNLIDWNGLGYEIIDEADNGEDALELIERKKPDLVVTDIRMPALDGLELIGRARSANSNACFIIISGYNDFGYAQKAVRYGVHDFILKPIDERELTDALTQLHRKIAENKLFELRSGDLRKERIVDALIRGDFEDEQLEEWAKELKVDRAKEIHYAFLEVNDVHPWNAPEPPSAEQWKERIRRRIVEAGFAKAEEDAFLKEHHGRFGLLIACGGASGPCSDAEAYAAELRQAVSDAVGAVVYLYLGKPVPRLAALRDSYLSAKDALQLKFARPDSQVIYCPDPVEGSANYVVPDDAFRRQLLESIEEKDAERIAQQVEATFREFKERRFAPEAVKSAIRQVVAGVLTLIRSMEGDERMLTALEPIVSWQDLNVSPGELKRLFLDFVLESAEEIARLRKDCVKGGIQKIKSYIEAHYNENISLKSIASIFFMNPVYLGQLFKKTYGVHFNEFLLQIRIGEAKKLLRRTDLRVYEIAEKVGFGSADYFVTRFEKLERMTPTEYRNKLLEKK</sequence>
<feature type="domain" description="Response regulatory" evidence="10">
    <location>
        <begin position="3"/>
        <end position="120"/>
    </location>
</feature>
<evidence type="ECO:0000259" key="9">
    <source>
        <dbReference type="PROSITE" id="PS01124"/>
    </source>
</evidence>
<dbReference type="GO" id="GO:0003700">
    <property type="term" value="F:DNA-binding transcription factor activity"/>
    <property type="evidence" value="ECO:0007669"/>
    <property type="project" value="InterPro"/>
</dbReference>
<dbReference type="SUPFAM" id="SSF46689">
    <property type="entry name" value="Homeodomain-like"/>
    <property type="match status" value="2"/>
</dbReference>
<dbReference type="AlphaFoldDB" id="A0A5R9FYB9"/>
<dbReference type="SMART" id="SM00342">
    <property type="entry name" value="HTH_ARAC"/>
    <property type="match status" value="1"/>
</dbReference>
<feature type="modified residue" description="4-aspartylphosphate" evidence="8">
    <location>
        <position position="55"/>
    </location>
</feature>
<dbReference type="Pfam" id="PF12833">
    <property type="entry name" value="HTH_18"/>
    <property type="match status" value="1"/>
</dbReference>
<dbReference type="CDD" id="cd17536">
    <property type="entry name" value="REC_YesN-like"/>
    <property type="match status" value="1"/>
</dbReference>
<dbReference type="Proteomes" id="UP000309676">
    <property type="component" value="Unassembled WGS sequence"/>
</dbReference>
<keyword evidence="2" id="KW-0963">Cytoplasm</keyword>
<evidence type="ECO:0000313" key="12">
    <source>
        <dbReference type="Proteomes" id="UP000309676"/>
    </source>
</evidence>
<evidence type="ECO:0000256" key="3">
    <source>
        <dbReference type="ARBA" id="ARBA00022553"/>
    </source>
</evidence>
<evidence type="ECO:0000256" key="8">
    <source>
        <dbReference type="PROSITE-ProRule" id="PRU00169"/>
    </source>
</evidence>
<dbReference type="InterPro" id="IPR009057">
    <property type="entry name" value="Homeodomain-like_sf"/>
</dbReference>
<dbReference type="PANTHER" id="PTHR42713">
    <property type="entry name" value="HISTIDINE KINASE-RELATED"/>
    <property type="match status" value="1"/>
</dbReference>
<dbReference type="PROSITE" id="PS00041">
    <property type="entry name" value="HTH_ARAC_FAMILY_1"/>
    <property type="match status" value="1"/>
</dbReference>
<dbReference type="PROSITE" id="PS50110">
    <property type="entry name" value="RESPONSE_REGULATORY"/>
    <property type="match status" value="1"/>
</dbReference>
<protein>
    <submittedName>
        <fullName evidence="11">Response regulator transcription factor</fullName>
    </submittedName>
</protein>
<evidence type="ECO:0000256" key="6">
    <source>
        <dbReference type="ARBA" id="ARBA00023125"/>
    </source>
</evidence>
<dbReference type="InterPro" id="IPR018062">
    <property type="entry name" value="HTH_AraC-typ_CS"/>
</dbReference>
<keyword evidence="5" id="KW-0805">Transcription regulation</keyword>
<dbReference type="SMART" id="SM00448">
    <property type="entry name" value="REC"/>
    <property type="match status" value="1"/>
</dbReference>
<evidence type="ECO:0000256" key="4">
    <source>
        <dbReference type="ARBA" id="ARBA00023012"/>
    </source>
</evidence>
<keyword evidence="6" id="KW-0238">DNA-binding</keyword>
<keyword evidence="3 8" id="KW-0597">Phosphoprotein</keyword>
<dbReference type="Pfam" id="PF17853">
    <property type="entry name" value="GGDEF_2"/>
    <property type="match status" value="1"/>
</dbReference>
<evidence type="ECO:0000313" key="11">
    <source>
        <dbReference type="EMBL" id="TLS49042.1"/>
    </source>
</evidence>
<dbReference type="Gene3D" id="3.40.50.2300">
    <property type="match status" value="1"/>
</dbReference>
<dbReference type="RefSeq" id="WP_138197578.1">
    <property type="nucleotide sequence ID" value="NZ_VCIW01000025.1"/>
</dbReference>
<evidence type="ECO:0000256" key="1">
    <source>
        <dbReference type="ARBA" id="ARBA00004496"/>
    </source>
</evidence>
<gene>
    <name evidence="11" type="ORF">FE782_27600</name>
</gene>
<dbReference type="OrthoDB" id="342399at2"/>
<evidence type="ECO:0000256" key="2">
    <source>
        <dbReference type="ARBA" id="ARBA00022490"/>
    </source>
</evidence>
<keyword evidence="4" id="KW-0902">Two-component regulatory system</keyword>
<dbReference type="Gene3D" id="1.10.10.60">
    <property type="entry name" value="Homeodomain-like"/>
    <property type="match status" value="2"/>
</dbReference>